<proteinExistence type="predicted"/>
<feature type="compositionally biased region" description="Pro residues" evidence="4">
    <location>
        <begin position="22"/>
        <end position="42"/>
    </location>
</feature>
<dbReference type="GO" id="GO:0003723">
    <property type="term" value="F:RNA binding"/>
    <property type="evidence" value="ECO:0007669"/>
    <property type="project" value="UniProtKB-UniRule"/>
</dbReference>
<keyword evidence="7" id="KW-1185">Reference proteome</keyword>
<comment type="caution">
    <text evidence="6">The sequence shown here is derived from an EMBL/GenBank/DDBJ whole genome shotgun (WGS) entry which is preliminary data.</text>
</comment>
<dbReference type="Pfam" id="PF00035">
    <property type="entry name" value="dsrm"/>
    <property type="match status" value="2"/>
</dbReference>
<dbReference type="SUPFAM" id="SSF54768">
    <property type="entry name" value="dsRNA-binding domain-like"/>
    <property type="match status" value="2"/>
</dbReference>
<reference evidence="6 7" key="1">
    <citation type="journal article" date="2020" name="Mol. Plant">
        <title>The Chromosome-Based Rubber Tree Genome Provides New Insights into Spurge Genome Evolution and Rubber Biosynthesis.</title>
        <authorList>
            <person name="Liu J."/>
            <person name="Shi C."/>
            <person name="Shi C.C."/>
            <person name="Li W."/>
            <person name="Zhang Q.J."/>
            <person name="Zhang Y."/>
            <person name="Li K."/>
            <person name="Lu H.F."/>
            <person name="Shi C."/>
            <person name="Zhu S.T."/>
            <person name="Xiao Z.Y."/>
            <person name="Nan H."/>
            <person name="Yue Y."/>
            <person name="Zhu X.G."/>
            <person name="Wu Y."/>
            <person name="Hong X.N."/>
            <person name="Fan G.Y."/>
            <person name="Tong Y."/>
            <person name="Zhang D."/>
            <person name="Mao C.L."/>
            <person name="Liu Y.L."/>
            <person name="Hao S.J."/>
            <person name="Liu W.Q."/>
            <person name="Lv M.Q."/>
            <person name="Zhang H.B."/>
            <person name="Liu Y."/>
            <person name="Hu-Tang G.R."/>
            <person name="Wang J.P."/>
            <person name="Wang J.H."/>
            <person name="Sun Y.H."/>
            <person name="Ni S.B."/>
            <person name="Chen W.B."/>
            <person name="Zhang X.C."/>
            <person name="Jiao Y.N."/>
            <person name="Eichler E.E."/>
            <person name="Li G.H."/>
            <person name="Liu X."/>
            <person name="Gao L.Z."/>
        </authorList>
    </citation>
    <scope>NUCLEOTIDE SEQUENCE [LARGE SCALE GENOMIC DNA]</scope>
    <source>
        <strain evidence="7">cv. GT1</strain>
        <tissue evidence="6">Leaf</tissue>
    </source>
</reference>
<dbReference type="Proteomes" id="UP000467840">
    <property type="component" value="Chromosome 7"/>
</dbReference>
<name>A0A6A6L264_HEVBR</name>
<feature type="compositionally biased region" description="Basic residues" evidence="4">
    <location>
        <begin position="319"/>
        <end position="329"/>
    </location>
</feature>
<protein>
    <recommendedName>
        <fullName evidence="5">DRBM domain-containing protein</fullName>
    </recommendedName>
</protein>
<dbReference type="PROSITE" id="PS50137">
    <property type="entry name" value="DS_RBD"/>
    <property type="match status" value="2"/>
</dbReference>
<dbReference type="SMART" id="SM00358">
    <property type="entry name" value="DSRM"/>
    <property type="match status" value="2"/>
</dbReference>
<dbReference type="Gene3D" id="3.30.160.20">
    <property type="match status" value="2"/>
</dbReference>
<feature type="region of interest" description="Disordered" evidence="4">
    <location>
        <begin position="310"/>
        <end position="331"/>
    </location>
</feature>
<evidence type="ECO:0000313" key="6">
    <source>
        <dbReference type="EMBL" id="KAF2295401.1"/>
    </source>
</evidence>
<feature type="domain" description="DRBM" evidence="5">
    <location>
        <begin position="60"/>
        <end position="129"/>
    </location>
</feature>
<dbReference type="CDD" id="cd00048">
    <property type="entry name" value="DSRM_SF"/>
    <property type="match status" value="1"/>
</dbReference>
<gene>
    <name evidence="6" type="ORF">GH714_032761</name>
</gene>
<evidence type="ECO:0000259" key="5">
    <source>
        <dbReference type="PROSITE" id="PS50137"/>
    </source>
</evidence>
<organism evidence="6 7">
    <name type="scientific">Hevea brasiliensis</name>
    <name type="common">Para rubber tree</name>
    <name type="synonym">Siphonia brasiliensis</name>
    <dbReference type="NCBI Taxonomy" id="3981"/>
    <lineage>
        <taxon>Eukaryota</taxon>
        <taxon>Viridiplantae</taxon>
        <taxon>Streptophyta</taxon>
        <taxon>Embryophyta</taxon>
        <taxon>Tracheophyta</taxon>
        <taxon>Spermatophyta</taxon>
        <taxon>Magnoliopsida</taxon>
        <taxon>eudicotyledons</taxon>
        <taxon>Gunneridae</taxon>
        <taxon>Pentapetalae</taxon>
        <taxon>rosids</taxon>
        <taxon>fabids</taxon>
        <taxon>Malpighiales</taxon>
        <taxon>Euphorbiaceae</taxon>
        <taxon>Crotonoideae</taxon>
        <taxon>Micrandreae</taxon>
        <taxon>Hevea</taxon>
    </lineage>
</organism>
<dbReference type="EMBL" id="JAAGAX010000013">
    <property type="protein sequence ID" value="KAF2295401.1"/>
    <property type="molecule type" value="Genomic_DNA"/>
</dbReference>
<dbReference type="PANTHER" id="PTHR46031">
    <property type="match status" value="1"/>
</dbReference>
<dbReference type="AlphaFoldDB" id="A0A6A6L264"/>
<evidence type="ECO:0000256" key="4">
    <source>
        <dbReference type="SAM" id="MobiDB-lite"/>
    </source>
</evidence>
<dbReference type="FunFam" id="3.30.160.20:FF:000071">
    <property type="entry name" value="Double-stranded RNA-binding protein 4"/>
    <property type="match status" value="1"/>
</dbReference>
<evidence type="ECO:0000256" key="3">
    <source>
        <dbReference type="PROSITE-ProRule" id="PRU00266"/>
    </source>
</evidence>
<evidence type="ECO:0000256" key="1">
    <source>
        <dbReference type="ARBA" id="ARBA00022737"/>
    </source>
</evidence>
<feature type="region of interest" description="Disordered" evidence="4">
    <location>
        <begin position="1"/>
        <end position="52"/>
    </location>
</feature>
<accession>A0A6A6L264</accession>
<evidence type="ECO:0000313" key="7">
    <source>
        <dbReference type="Proteomes" id="UP000467840"/>
    </source>
</evidence>
<keyword evidence="1" id="KW-0677">Repeat</keyword>
<dbReference type="PANTHER" id="PTHR46031:SF37">
    <property type="entry name" value="DRBM DOMAIN-CONTAINING PROTEIN"/>
    <property type="match status" value="1"/>
</dbReference>
<dbReference type="InterPro" id="IPR014720">
    <property type="entry name" value="dsRBD_dom"/>
</dbReference>
<keyword evidence="2 3" id="KW-0694">RNA-binding</keyword>
<feature type="domain" description="DRBM" evidence="5">
    <location>
        <begin position="146"/>
        <end position="213"/>
    </location>
</feature>
<feature type="compositionally biased region" description="Low complexity" evidence="4">
    <location>
        <begin position="43"/>
        <end position="52"/>
    </location>
</feature>
<sequence length="450" mass="49254">MDESQAADAPNQASSQLSNTAPPQPQPQPPVPSPSSIGPPTPTTATSTSSTSNRIAEHLMHKNRLQEYTQRASLPLPIYHTANEGYQHAPKFRSTVLVDGVQYTSPNTFLHRKEAEQDVARLAFSCIVKKIKDEGCPLIREQDTVFCKSILNEFASKMQLQKPTYNTIQPQGLLPIFVSSLVFNGVTYTGETGRTKKEAEQLAARAVILSLMGNSGTGTIISEIVKSKVKLYAALNKLKNSQHAQGDTVPVSSEEKEAEVVTVSNNAASVTSQAASGMIRPHHGFIMPKPEPAREPIELPITFVHPVSEQALDSGSTSGKKKKKKKKPTRKFELNPTETSLLVYTYLLCAKIDIECDVKDGNRGLAVLSVCIICYLLELDLSFNSSLFSLNMALTKDRMRSLQTFPYTESVMGDLYGFEDDHENHKKSVLEEGKAAAALTCLIMGLSSRI</sequence>
<evidence type="ECO:0000256" key="2">
    <source>
        <dbReference type="ARBA" id="ARBA00022884"/>
    </source>
</evidence>